<comment type="caution">
    <text evidence="1">The sequence shown here is derived from an EMBL/GenBank/DDBJ whole genome shotgun (WGS) entry which is preliminary data.</text>
</comment>
<name>A0A9N8YZZ8_9GLOM</name>
<evidence type="ECO:0000313" key="2">
    <source>
        <dbReference type="Proteomes" id="UP000789405"/>
    </source>
</evidence>
<protein>
    <submittedName>
        <fullName evidence="1">8295_t:CDS:1</fullName>
    </submittedName>
</protein>
<dbReference type="Proteomes" id="UP000789405">
    <property type="component" value="Unassembled WGS sequence"/>
</dbReference>
<keyword evidence="2" id="KW-1185">Reference proteome</keyword>
<evidence type="ECO:0000313" key="1">
    <source>
        <dbReference type="EMBL" id="CAG8456946.1"/>
    </source>
</evidence>
<organism evidence="1 2">
    <name type="scientific">Dentiscutata erythropus</name>
    <dbReference type="NCBI Taxonomy" id="1348616"/>
    <lineage>
        <taxon>Eukaryota</taxon>
        <taxon>Fungi</taxon>
        <taxon>Fungi incertae sedis</taxon>
        <taxon>Mucoromycota</taxon>
        <taxon>Glomeromycotina</taxon>
        <taxon>Glomeromycetes</taxon>
        <taxon>Diversisporales</taxon>
        <taxon>Gigasporaceae</taxon>
        <taxon>Dentiscutata</taxon>
    </lineage>
</organism>
<sequence>MLENFSKSTSAVQTTMNNILSYIQNHNDNINILNTINNSPCAIATLNYPKSEIEKLFFFEATSPEVYDIEKTSTLDKQDHVSEASRKKLLVPVLPWIKKRSSSYTSPMPRENVEMNNQRWAKMRSLIPAKPKDLQIWAWNQVDQYEYYEQLDDDYDVE</sequence>
<dbReference type="AlphaFoldDB" id="A0A9N8YZZ8"/>
<accession>A0A9N8YZZ8</accession>
<gene>
    <name evidence="1" type="ORF">DERYTH_LOCUS815</name>
</gene>
<dbReference type="EMBL" id="CAJVPY010000195">
    <property type="protein sequence ID" value="CAG8456946.1"/>
    <property type="molecule type" value="Genomic_DNA"/>
</dbReference>
<reference evidence="1" key="1">
    <citation type="submission" date="2021-06" db="EMBL/GenBank/DDBJ databases">
        <authorList>
            <person name="Kallberg Y."/>
            <person name="Tangrot J."/>
            <person name="Rosling A."/>
        </authorList>
    </citation>
    <scope>NUCLEOTIDE SEQUENCE</scope>
    <source>
        <strain evidence="1">MA453B</strain>
    </source>
</reference>
<proteinExistence type="predicted"/>